<dbReference type="EMBL" id="PEXW01000036">
    <property type="protein sequence ID" value="PIS40745.1"/>
    <property type="molecule type" value="Genomic_DNA"/>
</dbReference>
<organism evidence="1 2">
    <name type="scientific">Candidatus Kerfeldbacteria bacterium CG08_land_8_20_14_0_20_43_14</name>
    <dbReference type="NCBI Taxonomy" id="2014246"/>
    <lineage>
        <taxon>Bacteria</taxon>
        <taxon>Candidatus Kerfeldiibacteriota</taxon>
    </lineage>
</organism>
<dbReference type="Proteomes" id="UP000236845">
    <property type="component" value="Unassembled WGS sequence"/>
</dbReference>
<reference evidence="2" key="1">
    <citation type="submission" date="2017-09" db="EMBL/GenBank/DDBJ databases">
        <title>Depth-based differentiation of microbial function through sediment-hosted aquifers and enrichment of novel symbionts in the deep terrestrial subsurface.</title>
        <authorList>
            <person name="Probst A.J."/>
            <person name="Ladd B."/>
            <person name="Jarett J.K."/>
            <person name="Geller-Mcgrath D.E."/>
            <person name="Sieber C.M.K."/>
            <person name="Emerson J.B."/>
            <person name="Anantharaman K."/>
            <person name="Thomas B.C."/>
            <person name="Malmstrom R."/>
            <person name="Stieglmeier M."/>
            <person name="Klingl A."/>
            <person name="Woyke T."/>
            <person name="Ryan C.M."/>
            <person name="Banfield J.F."/>
        </authorList>
    </citation>
    <scope>NUCLEOTIDE SEQUENCE [LARGE SCALE GENOMIC DNA]</scope>
</reference>
<comment type="caution">
    <text evidence="1">The sequence shown here is derived from an EMBL/GenBank/DDBJ whole genome shotgun (WGS) entry which is preliminary data.</text>
</comment>
<sequence>MDKLLNWPDFQRKLGKQPLFSWLDVRREFGVSKSAALLTLHRYRKRGLIERLRQNIYTMPSSVLPDTFLANHLYEPSYISLEFALSYHRIIPENVYSITSVTPKATRKFTIRGKVFSYRKIKMSAYTGYHVIRQRGIGFAIAEPEKAFVDLTYYRLRSGSQPLQRIDKEKLNRDKVLRYAKMFDNAKLVAVIITTLR</sequence>
<evidence type="ECO:0008006" key="3">
    <source>
        <dbReference type="Google" id="ProtNLM"/>
    </source>
</evidence>
<name>A0A2H0YQG6_9BACT</name>
<gene>
    <name evidence="1" type="ORF">COT26_01690</name>
</gene>
<evidence type="ECO:0000313" key="1">
    <source>
        <dbReference type="EMBL" id="PIS40745.1"/>
    </source>
</evidence>
<protein>
    <recommendedName>
        <fullName evidence="3">Transcriptional regulator</fullName>
    </recommendedName>
</protein>
<proteinExistence type="predicted"/>
<dbReference type="AlphaFoldDB" id="A0A2H0YQG6"/>
<accession>A0A2H0YQG6</accession>
<evidence type="ECO:0000313" key="2">
    <source>
        <dbReference type="Proteomes" id="UP000236845"/>
    </source>
</evidence>